<protein>
    <submittedName>
        <fullName evidence="3">Uncharacterized protein</fullName>
    </submittedName>
</protein>
<keyword evidence="2" id="KW-1133">Transmembrane helix</keyword>
<dbReference type="AlphaFoldDB" id="A0A9W9YZH1"/>
<organism evidence="3 4">
    <name type="scientific">Desmophyllum pertusum</name>
    <dbReference type="NCBI Taxonomy" id="174260"/>
    <lineage>
        <taxon>Eukaryota</taxon>
        <taxon>Metazoa</taxon>
        <taxon>Cnidaria</taxon>
        <taxon>Anthozoa</taxon>
        <taxon>Hexacorallia</taxon>
        <taxon>Scleractinia</taxon>
        <taxon>Caryophylliina</taxon>
        <taxon>Caryophylliidae</taxon>
        <taxon>Desmophyllum</taxon>
    </lineage>
</organism>
<evidence type="ECO:0000313" key="4">
    <source>
        <dbReference type="Proteomes" id="UP001163046"/>
    </source>
</evidence>
<keyword evidence="4" id="KW-1185">Reference proteome</keyword>
<gene>
    <name evidence="3" type="ORF">OS493_032324</name>
</gene>
<keyword evidence="2" id="KW-0812">Transmembrane</keyword>
<proteinExistence type="predicted"/>
<keyword evidence="2" id="KW-0472">Membrane</keyword>
<evidence type="ECO:0000256" key="1">
    <source>
        <dbReference type="SAM" id="MobiDB-lite"/>
    </source>
</evidence>
<comment type="caution">
    <text evidence="3">The sequence shown here is derived from an EMBL/GenBank/DDBJ whole genome shotgun (WGS) entry which is preliminary data.</text>
</comment>
<feature type="compositionally biased region" description="Basic and acidic residues" evidence="1">
    <location>
        <begin position="1"/>
        <end position="39"/>
    </location>
</feature>
<accession>A0A9W9YZH1</accession>
<evidence type="ECO:0000256" key="2">
    <source>
        <dbReference type="SAM" id="Phobius"/>
    </source>
</evidence>
<evidence type="ECO:0000313" key="3">
    <source>
        <dbReference type="EMBL" id="KAJ7370434.1"/>
    </source>
</evidence>
<reference evidence="3" key="1">
    <citation type="submission" date="2023-01" db="EMBL/GenBank/DDBJ databases">
        <title>Genome assembly of the deep-sea coral Lophelia pertusa.</title>
        <authorList>
            <person name="Herrera S."/>
            <person name="Cordes E."/>
        </authorList>
    </citation>
    <scope>NUCLEOTIDE SEQUENCE</scope>
    <source>
        <strain evidence="3">USNM1676648</strain>
        <tissue evidence="3">Polyp</tissue>
    </source>
</reference>
<name>A0A9W9YZH1_9CNID</name>
<feature type="region of interest" description="Disordered" evidence="1">
    <location>
        <begin position="1"/>
        <end position="46"/>
    </location>
</feature>
<feature type="transmembrane region" description="Helical" evidence="2">
    <location>
        <begin position="109"/>
        <end position="126"/>
    </location>
</feature>
<sequence length="131" mass="15134">MQIRNKIEDIKDIQRSPEMEHQKEEKKRAPKEHMEEGCRGKVNTEQNQMEVRISDDQWSSMLQRLKLTNLIASIAKPLAFKNLDECYLLCTFMLNISCRFTNTKSKQNVVLISEAGLAVFVISLTMRGDVS</sequence>
<dbReference type="EMBL" id="MU826865">
    <property type="protein sequence ID" value="KAJ7370434.1"/>
    <property type="molecule type" value="Genomic_DNA"/>
</dbReference>
<dbReference type="Proteomes" id="UP001163046">
    <property type="component" value="Unassembled WGS sequence"/>
</dbReference>